<accession>A0A423T9V3</accession>
<organism evidence="2 3">
    <name type="scientific">Penaeus vannamei</name>
    <name type="common">Whiteleg shrimp</name>
    <name type="synonym">Litopenaeus vannamei</name>
    <dbReference type="NCBI Taxonomy" id="6689"/>
    <lineage>
        <taxon>Eukaryota</taxon>
        <taxon>Metazoa</taxon>
        <taxon>Ecdysozoa</taxon>
        <taxon>Arthropoda</taxon>
        <taxon>Crustacea</taxon>
        <taxon>Multicrustacea</taxon>
        <taxon>Malacostraca</taxon>
        <taxon>Eumalacostraca</taxon>
        <taxon>Eucarida</taxon>
        <taxon>Decapoda</taxon>
        <taxon>Dendrobranchiata</taxon>
        <taxon>Penaeoidea</taxon>
        <taxon>Penaeidae</taxon>
        <taxon>Penaeus</taxon>
    </lineage>
</organism>
<feature type="transmembrane region" description="Helical" evidence="1">
    <location>
        <begin position="623"/>
        <end position="644"/>
    </location>
</feature>
<dbReference type="EMBL" id="QCYY01002047">
    <property type="protein sequence ID" value="ROT73249.1"/>
    <property type="molecule type" value="Genomic_DNA"/>
</dbReference>
<name>A0A423T9V3_PENVA</name>
<keyword evidence="1" id="KW-1133">Transmembrane helix</keyword>
<feature type="transmembrane region" description="Helical" evidence="1">
    <location>
        <begin position="531"/>
        <end position="551"/>
    </location>
</feature>
<reference evidence="2 3" key="1">
    <citation type="submission" date="2018-04" db="EMBL/GenBank/DDBJ databases">
        <authorList>
            <person name="Zhang X."/>
            <person name="Yuan J."/>
            <person name="Li F."/>
            <person name="Xiang J."/>
        </authorList>
    </citation>
    <scope>NUCLEOTIDE SEQUENCE [LARGE SCALE GENOMIC DNA]</scope>
    <source>
        <tissue evidence="2">Muscle</tissue>
    </source>
</reference>
<comment type="caution">
    <text evidence="2">The sequence shown here is derived from an EMBL/GenBank/DDBJ whole genome shotgun (WGS) entry which is preliminary data.</text>
</comment>
<protein>
    <submittedName>
        <fullName evidence="2">Uncharacterized protein</fullName>
    </submittedName>
</protein>
<evidence type="ECO:0000256" key="1">
    <source>
        <dbReference type="SAM" id="Phobius"/>
    </source>
</evidence>
<dbReference type="Proteomes" id="UP000283509">
    <property type="component" value="Unassembled WGS sequence"/>
</dbReference>
<evidence type="ECO:0000313" key="3">
    <source>
        <dbReference type="Proteomes" id="UP000283509"/>
    </source>
</evidence>
<keyword evidence="1" id="KW-0472">Membrane</keyword>
<feature type="transmembrane region" description="Helical" evidence="1">
    <location>
        <begin position="502"/>
        <end position="519"/>
    </location>
</feature>
<evidence type="ECO:0000313" key="2">
    <source>
        <dbReference type="EMBL" id="ROT73249.1"/>
    </source>
</evidence>
<reference evidence="2 3" key="2">
    <citation type="submission" date="2019-01" db="EMBL/GenBank/DDBJ databases">
        <title>The decoding of complex shrimp genome reveals the adaptation for benthos swimmer, frequently molting mechanism and breeding impact on genome.</title>
        <authorList>
            <person name="Sun Y."/>
            <person name="Gao Y."/>
            <person name="Yu Y."/>
        </authorList>
    </citation>
    <scope>NUCLEOTIDE SEQUENCE [LARGE SCALE GENOMIC DNA]</scope>
    <source>
        <tissue evidence="2">Muscle</tissue>
    </source>
</reference>
<feature type="transmembrane region" description="Helical" evidence="1">
    <location>
        <begin position="397"/>
        <end position="418"/>
    </location>
</feature>
<feature type="transmembrane region" description="Helical" evidence="1">
    <location>
        <begin position="217"/>
        <end position="236"/>
    </location>
</feature>
<feature type="transmembrane region" description="Helical" evidence="1">
    <location>
        <begin position="344"/>
        <end position="366"/>
    </location>
</feature>
<sequence>MSPLCVVGEGSEYEVAASRSTNESYTSPPHFHAPLINFTSNPSLYAVPHHTSSVASARNILSRLPYGHPPAPSPSLFSPPFSLLFNITSHSTIRDSLHSRLSMSSLCPLSFSPRPFSFDLLFSTLTLLSLSPPSFPFFLPSFFSSFSVPFPASFFFSLQDSLSSPPFPPLFPVLSHPFLFSPTSLTYTTQTHLLNVLSFSLSLLFSRFLSLSTPYTPLLIVSLLSFFSLSLSFLSSLTLKMSSILFFLPFLFSPPYPSLLIVLLSFSSFSSFFSRFLSLSTPYTPCFHLVFSPSLSLLSLPFPSSFSFSFRLLTLPCFICLLSFSFSLFSFLTFLILSFSFENIIHLFIDSLLLLFLSFPPFLLLFSFSSTPFTLPPCLKCHSPLSFSLPSPSHYRFLSPFECPLFSLSLFFFLFLLLTPPCSLSSLPSSLLIFISFSLSPSLISYIYTFTKHTNSHLFFLFSNSLQLPAHCPLPSSSFFCLLSFPFLFYDSLTLPAQWSRLSLFLLSLPFSFFSFPLLNFPCSMSSLLSFSLLVFFFFSSFLFLLLPASLSLPSLSLSLSFSSPYTQCPLFSLALLFSFFLLFLLLTLPIQCPCSAFSFLSLCLFSSHYTPMSLFSRSHPFLSLFFFFSLLTLPCLNSSLLSFPLSPLP</sequence>
<keyword evidence="1" id="KW-0812">Transmembrane</keyword>
<feature type="transmembrane region" description="Helical" evidence="1">
    <location>
        <begin position="571"/>
        <end position="591"/>
    </location>
</feature>
<dbReference type="AlphaFoldDB" id="A0A423T9V3"/>
<gene>
    <name evidence="2" type="ORF">C7M84_008319</name>
</gene>
<proteinExistence type="predicted"/>
<feature type="transmembrane region" description="Helical" evidence="1">
    <location>
        <begin position="312"/>
        <end position="337"/>
    </location>
</feature>
<feature type="transmembrane region" description="Helical" evidence="1">
    <location>
        <begin position="430"/>
        <end position="448"/>
    </location>
</feature>
<keyword evidence="3" id="KW-1185">Reference proteome</keyword>
<feature type="transmembrane region" description="Helical" evidence="1">
    <location>
        <begin position="468"/>
        <end position="490"/>
    </location>
</feature>